<evidence type="ECO:0000259" key="8">
    <source>
        <dbReference type="PROSITE" id="PS50878"/>
    </source>
</evidence>
<dbReference type="SUPFAM" id="SSF56672">
    <property type="entry name" value="DNA/RNA polymerases"/>
    <property type="match status" value="1"/>
</dbReference>
<evidence type="ECO:0000256" key="1">
    <source>
        <dbReference type="ARBA" id="ARBA00012493"/>
    </source>
</evidence>
<keyword evidence="3" id="KW-0548">Nucleotidyltransferase</keyword>
<evidence type="ECO:0000259" key="9">
    <source>
        <dbReference type="PROSITE" id="PS50994"/>
    </source>
</evidence>
<dbReference type="PANTHER" id="PTHR37984">
    <property type="entry name" value="PROTEIN CBG26694"/>
    <property type="match status" value="1"/>
</dbReference>
<keyword evidence="7" id="KW-0695">RNA-directed DNA polymerase</keyword>
<dbReference type="PANTHER" id="PTHR37984:SF5">
    <property type="entry name" value="PROTEIN NYNRIN-LIKE"/>
    <property type="match status" value="1"/>
</dbReference>
<dbReference type="InterPro" id="IPR036397">
    <property type="entry name" value="RNaseH_sf"/>
</dbReference>
<dbReference type="GO" id="GO:0042575">
    <property type="term" value="C:DNA polymerase complex"/>
    <property type="evidence" value="ECO:0007669"/>
    <property type="project" value="UniProtKB-ARBA"/>
</dbReference>
<name>A0A6V7Y0G5_MELEN</name>
<keyword evidence="4" id="KW-0540">Nuclease</keyword>
<dbReference type="InterPro" id="IPR000477">
    <property type="entry name" value="RT_dom"/>
</dbReference>
<evidence type="ECO:0000313" key="11">
    <source>
        <dbReference type="Proteomes" id="UP000580250"/>
    </source>
</evidence>
<dbReference type="InterPro" id="IPR043128">
    <property type="entry name" value="Rev_trsase/Diguanyl_cyclase"/>
</dbReference>
<dbReference type="FunFam" id="1.10.340.70:FF:000001">
    <property type="entry name" value="Retrovirus-related Pol polyprotein from transposon gypsy-like Protein"/>
    <property type="match status" value="1"/>
</dbReference>
<evidence type="ECO:0000256" key="2">
    <source>
        <dbReference type="ARBA" id="ARBA00022679"/>
    </source>
</evidence>
<keyword evidence="6" id="KW-0378">Hydrolase</keyword>
<accession>A0A6V7Y0G5</accession>
<dbReference type="InterPro" id="IPR041588">
    <property type="entry name" value="Integrase_H2C2"/>
</dbReference>
<dbReference type="FunFam" id="3.30.420.10:FF:000032">
    <property type="entry name" value="Retrovirus-related Pol polyprotein from transposon 297-like Protein"/>
    <property type="match status" value="1"/>
</dbReference>
<feature type="domain" description="Integrase catalytic" evidence="9">
    <location>
        <begin position="551"/>
        <end position="709"/>
    </location>
</feature>
<comment type="caution">
    <text evidence="10">The sequence shown here is derived from an EMBL/GenBank/DDBJ whole genome shotgun (WGS) entry which is preliminary data.</text>
</comment>
<sequence length="772" mass="88708">MEGIEKLRNMVDSKKDAFVKSDGVIGLYKGKIVHQIELEPGTRPVQQRPYSIPHALREEVEQQIKEMLKQNIIKPSSSAWASPIVLVKKADGKSWRFAVDYRALNKCTKKQTYLLPRIQDLLDVVGGKSLFSIFDLQSGFHQVKMDKKHTERTAFITHCGLYEFLRLPFGLAGAPHTFQKVMEEMRQQLSRSFLVYLDDVILGSQTENEHLEDLKAFLNVMCEVGMKLRAEKCRWGCSEIRYLGFLISEKGVRMDDSDLKPILKLKKPENLAELRSLIGVFSYFRSNTKIWKPFILETDASGTAIGACLLQENAQKEIHPIAFYSRTLNKHEKNYSVVELEALALVSALKQFRVYLEGAGTSTVITDNSALTSLFRRKDLQGRLARYQIVLQAFDVNIIYRPGKFNKVGDHLSRYPPKEDIQIKAIELKDKISIEKLIEAQKEDTDITNLTKNKEENFQIINGLMCGKIQNDWKILIPTGLKNTIIKEFHEDPLQGAHLGLQRTLEKIKRTMYWKGMTRDISDKIRVCEVCQRRKIVGKHQSREEIYPIEPASRPFDRINIDLLGPIQKSLRGHQYIFVAVDSFSKWAMAVPIRNQTASTIADIFLKEIVCRFGIPSLIVTDQGTQFMSSTFQDLAKSLNFRHQPTTPYHQSANGLVERFNRTLADMIATCTDQGKNWVDMLPHVIFAYNTSYNHQIGNSPFFVVHGFLPKLPTEAALGIEREKYKEMNSYVQKMLERITIVREDVESKLLENVDIMKKQQNKINKIIWERG</sequence>
<dbReference type="InterPro" id="IPR050951">
    <property type="entry name" value="Retrovirus_Pol_polyprotein"/>
</dbReference>
<dbReference type="InterPro" id="IPR001584">
    <property type="entry name" value="Integrase_cat-core"/>
</dbReference>
<dbReference type="Gene3D" id="3.10.20.370">
    <property type="match status" value="1"/>
</dbReference>
<dbReference type="Gene3D" id="3.10.10.10">
    <property type="entry name" value="HIV Type 1 Reverse Transcriptase, subunit A, domain 1"/>
    <property type="match status" value="1"/>
</dbReference>
<dbReference type="GO" id="GO:0016787">
    <property type="term" value="F:hydrolase activity"/>
    <property type="evidence" value="ECO:0007669"/>
    <property type="project" value="UniProtKB-KW"/>
</dbReference>
<dbReference type="GO" id="GO:0004519">
    <property type="term" value="F:endonuclease activity"/>
    <property type="evidence" value="ECO:0007669"/>
    <property type="project" value="UniProtKB-KW"/>
</dbReference>
<dbReference type="CDD" id="cd01647">
    <property type="entry name" value="RT_LTR"/>
    <property type="match status" value="1"/>
</dbReference>
<dbReference type="Gene3D" id="3.30.420.10">
    <property type="entry name" value="Ribonuclease H-like superfamily/Ribonuclease H"/>
    <property type="match status" value="1"/>
</dbReference>
<dbReference type="GO" id="GO:0003676">
    <property type="term" value="F:nucleic acid binding"/>
    <property type="evidence" value="ECO:0007669"/>
    <property type="project" value="InterPro"/>
</dbReference>
<evidence type="ECO:0000313" key="10">
    <source>
        <dbReference type="EMBL" id="CAD2205102.1"/>
    </source>
</evidence>
<organism evidence="10 11">
    <name type="scientific">Meloidogyne enterolobii</name>
    <name type="common">Root-knot nematode worm</name>
    <name type="synonym">Meloidogyne mayaguensis</name>
    <dbReference type="NCBI Taxonomy" id="390850"/>
    <lineage>
        <taxon>Eukaryota</taxon>
        <taxon>Metazoa</taxon>
        <taxon>Ecdysozoa</taxon>
        <taxon>Nematoda</taxon>
        <taxon>Chromadorea</taxon>
        <taxon>Rhabditida</taxon>
        <taxon>Tylenchina</taxon>
        <taxon>Tylenchomorpha</taxon>
        <taxon>Tylenchoidea</taxon>
        <taxon>Meloidogynidae</taxon>
        <taxon>Meloidogyninae</taxon>
        <taxon>Meloidogyne</taxon>
    </lineage>
</organism>
<dbReference type="GO" id="GO:0015074">
    <property type="term" value="P:DNA integration"/>
    <property type="evidence" value="ECO:0007669"/>
    <property type="project" value="InterPro"/>
</dbReference>
<evidence type="ECO:0000256" key="6">
    <source>
        <dbReference type="ARBA" id="ARBA00022801"/>
    </source>
</evidence>
<feature type="domain" description="Reverse transcriptase" evidence="8">
    <location>
        <begin position="68"/>
        <end position="247"/>
    </location>
</feature>
<dbReference type="CDD" id="cd09274">
    <property type="entry name" value="RNase_HI_RT_Ty3"/>
    <property type="match status" value="1"/>
</dbReference>
<dbReference type="Pfam" id="PF00665">
    <property type="entry name" value="rve"/>
    <property type="match status" value="1"/>
</dbReference>
<evidence type="ECO:0000256" key="7">
    <source>
        <dbReference type="ARBA" id="ARBA00022918"/>
    </source>
</evidence>
<keyword evidence="2" id="KW-0808">Transferase</keyword>
<dbReference type="AlphaFoldDB" id="A0A6V7Y0G5"/>
<dbReference type="FunFam" id="3.10.20.370:FF:000001">
    <property type="entry name" value="Retrovirus-related Pol polyprotein from transposon 17.6-like protein"/>
    <property type="match status" value="1"/>
</dbReference>
<dbReference type="Gene3D" id="3.30.70.270">
    <property type="match status" value="1"/>
</dbReference>
<gene>
    <name evidence="10" type="ORF">MENT_LOCUS58894</name>
</gene>
<dbReference type="InterPro" id="IPR041373">
    <property type="entry name" value="RT_RNaseH"/>
</dbReference>
<dbReference type="Pfam" id="PF17921">
    <property type="entry name" value="Integrase_H2C2"/>
    <property type="match status" value="1"/>
</dbReference>
<dbReference type="EC" id="2.7.7.49" evidence="1"/>
<dbReference type="Pfam" id="PF00078">
    <property type="entry name" value="RVT_1"/>
    <property type="match status" value="1"/>
</dbReference>
<dbReference type="Pfam" id="PF17917">
    <property type="entry name" value="RT_RNaseH"/>
    <property type="match status" value="1"/>
</dbReference>
<dbReference type="GO" id="GO:0003964">
    <property type="term" value="F:RNA-directed DNA polymerase activity"/>
    <property type="evidence" value="ECO:0007669"/>
    <property type="project" value="UniProtKB-KW"/>
</dbReference>
<dbReference type="EMBL" id="CAJEWN010002741">
    <property type="protein sequence ID" value="CAD2205102.1"/>
    <property type="molecule type" value="Genomic_DNA"/>
</dbReference>
<evidence type="ECO:0000256" key="5">
    <source>
        <dbReference type="ARBA" id="ARBA00022759"/>
    </source>
</evidence>
<evidence type="ECO:0000256" key="3">
    <source>
        <dbReference type="ARBA" id="ARBA00022695"/>
    </source>
</evidence>
<dbReference type="OrthoDB" id="425619at2759"/>
<evidence type="ECO:0000256" key="4">
    <source>
        <dbReference type="ARBA" id="ARBA00022722"/>
    </source>
</evidence>
<dbReference type="InterPro" id="IPR012337">
    <property type="entry name" value="RNaseH-like_sf"/>
</dbReference>
<protein>
    <recommendedName>
        <fullName evidence="1">RNA-directed DNA polymerase</fullName>
        <ecNumber evidence="1">2.7.7.49</ecNumber>
    </recommendedName>
</protein>
<dbReference type="Gene3D" id="1.10.340.70">
    <property type="match status" value="1"/>
</dbReference>
<dbReference type="Proteomes" id="UP000580250">
    <property type="component" value="Unassembled WGS sequence"/>
</dbReference>
<dbReference type="PROSITE" id="PS50994">
    <property type="entry name" value="INTEGRASE"/>
    <property type="match status" value="1"/>
</dbReference>
<dbReference type="SUPFAM" id="SSF53098">
    <property type="entry name" value="Ribonuclease H-like"/>
    <property type="match status" value="1"/>
</dbReference>
<dbReference type="InterPro" id="IPR043502">
    <property type="entry name" value="DNA/RNA_pol_sf"/>
</dbReference>
<reference evidence="10 11" key="1">
    <citation type="submission" date="2020-08" db="EMBL/GenBank/DDBJ databases">
        <authorList>
            <person name="Koutsovoulos G."/>
            <person name="Danchin GJ E."/>
        </authorList>
    </citation>
    <scope>NUCLEOTIDE SEQUENCE [LARGE SCALE GENOMIC DNA]</scope>
</reference>
<keyword evidence="5" id="KW-0255">Endonuclease</keyword>
<dbReference type="PROSITE" id="PS50878">
    <property type="entry name" value="RT_POL"/>
    <property type="match status" value="1"/>
</dbReference>
<proteinExistence type="predicted"/>